<keyword evidence="2" id="KW-1185">Reference proteome</keyword>
<reference evidence="1 2" key="1">
    <citation type="journal article" date="2008" name="Int. J. Syst. Evol. Microbiol.">
        <title>Amphritea japonica sp. nov. and Amphritea balenae sp. nov., isolated from the sediment adjacent to sperm whale carcasses off Kagoshima, Japan.</title>
        <authorList>
            <person name="Miyazaki M."/>
            <person name="Nogi Y."/>
            <person name="Fujiwara Y."/>
            <person name="Kawato M."/>
            <person name="Nagahama T."/>
            <person name="Kubokawa K."/>
            <person name="Horikoshi K."/>
        </authorList>
    </citation>
    <scope>NUCLEOTIDE SEQUENCE [LARGE SCALE GENOMIC DNA]</scope>
    <source>
        <strain evidence="1 2">ATCC BAA-1530</strain>
    </source>
</reference>
<proteinExistence type="predicted"/>
<dbReference type="KEGG" id="ajp:AMJAP_0830"/>
<dbReference type="Proteomes" id="UP000595663">
    <property type="component" value="Chromosome"/>
</dbReference>
<dbReference type="EMBL" id="AP014545">
    <property type="protein sequence ID" value="BBB25429.1"/>
    <property type="molecule type" value="Genomic_DNA"/>
</dbReference>
<evidence type="ECO:0000313" key="2">
    <source>
        <dbReference type="Proteomes" id="UP000595663"/>
    </source>
</evidence>
<gene>
    <name evidence="1" type="ORF">AMJAP_0830</name>
</gene>
<sequence length="106" mass="12370">MIMELVKDLSDSGIVFYWIDEAGVRISPELVTLNLANEWHQKILFESYSGQERRISVIDRRSDQDKRDSMIRNYISSQAFPKGRRITDIPAEVDQDLVKEKLKTLI</sequence>
<organism evidence="1 2">
    <name type="scientific">Amphritea japonica ATCC BAA-1530</name>
    <dbReference type="NCBI Taxonomy" id="1278309"/>
    <lineage>
        <taxon>Bacteria</taxon>
        <taxon>Pseudomonadati</taxon>
        <taxon>Pseudomonadota</taxon>
        <taxon>Gammaproteobacteria</taxon>
        <taxon>Oceanospirillales</taxon>
        <taxon>Oceanospirillaceae</taxon>
        <taxon>Amphritea</taxon>
    </lineage>
</organism>
<name>A0A7R6P1X3_9GAMM</name>
<accession>A0A7R6P1X3</accession>
<protein>
    <submittedName>
        <fullName evidence="1">Uncharacterized protein</fullName>
    </submittedName>
</protein>
<dbReference type="AlphaFoldDB" id="A0A7R6P1X3"/>
<evidence type="ECO:0000313" key="1">
    <source>
        <dbReference type="EMBL" id="BBB25429.1"/>
    </source>
</evidence>